<dbReference type="AlphaFoldDB" id="A0A2X0MM16"/>
<dbReference type="EMBL" id="FQNC01000087">
    <property type="protein sequence ID" value="SGZ26796.1"/>
    <property type="molecule type" value="Genomic_DNA"/>
</dbReference>
<reference evidence="1 2" key="1">
    <citation type="submission" date="2016-11" db="EMBL/GenBank/DDBJ databases">
        <authorList>
            <person name="Jaros S."/>
            <person name="Januszkiewicz K."/>
            <person name="Wedrychowicz H."/>
        </authorList>
    </citation>
    <scope>NUCLEOTIDE SEQUENCE [LARGE SCALE GENOMIC DNA]</scope>
</reference>
<keyword evidence="2" id="KW-1185">Reference proteome</keyword>
<accession>A0A2X0MM16</accession>
<organism evidence="1 2">
    <name type="scientific">Microbotryum silenes-dioicae</name>
    <dbReference type="NCBI Taxonomy" id="796604"/>
    <lineage>
        <taxon>Eukaryota</taxon>
        <taxon>Fungi</taxon>
        <taxon>Dikarya</taxon>
        <taxon>Basidiomycota</taxon>
        <taxon>Pucciniomycotina</taxon>
        <taxon>Microbotryomycetes</taxon>
        <taxon>Microbotryales</taxon>
        <taxon>Microbotryaceae</taxon>
        <taxon>Microbotryum</taxon>
    </lineage>
</organism>
<gene>
    <name evidence="1" type="primary">BQ5605_C025g09959</name>
    <name evidence="1" type="ORF">BQ5605_C025G09959</name>
</gene>
<sequence>MCTIVNSSKSCQAAAPLFAASAPACSTLALAPPSPRRDLVIFDQLYYVSNVVIAKSDESLQHTYSINSTTSAM</sequence>
<evidence type="ECO:0000313" key="2">
    <source>
        <dbReference type="Proteomes" id="UP000249464"/>
    </source>
</evidence>
<protein>
    <submittedName>
        <fullName evidence="1">BQ5605_C025g09959 protein</fullName>
    </submittedName>
</protein>
<name>A0A2X0MM16_9BASI</name>
<evidence type="ECO:0000313" key="1">
    <source>
        <dbReference type="EMBL" id="SGZ26796.1"/>
    </source>
</evidence>
<proteinExistence type="predicted"/>
<dbReference type="Proteomes" id="UP000249464">
    <property type="component" value="Unassembled WGS sequence"/>
</dbReference>